<dbReference type="InterPro" id="IPR029479">
    <property type="entry name" value="Nitroreductase"/>
</dbReference>
<gene>
    <name evidence="2" type="ordered locus">RBAM_027460</name>
</gene>
<protein>
    <submittedName>
        <fullName evidence="2">SagB/ThcOx family dehydrogenase</fullName>
    </submittedName>
</protein>
<accession>A7Z7X8</accession>
<dbReference type="Proteomes" id="UP000001120">
    <property type="component" value="Chromosome"/>
</dbReference>
<dbReference type="InterPro" id="IPR000415">
    <property type="entry name" value="Nitroreductase-like"/>
</dbReference>
<proteinExistence type="predicted"/>
<evidence type="ECO:0000313" key="3">
    <source>
        <dbReference type="Proteomes" id="UP000001120"/>
    </source>
</evidence>
<reference evidence="2 3" key="1">
    <citation type="journal article" date="2007" name="Nat. Biotechnol.">
        <title>Comparative analysis of the complete genome sequence of the plant growth-promoting bacterium Bacillus amyloliquefaciens FZB42.</title>
        <authorList>
            <person name="Chen X.H."/>
            <person name="Koumoutsi A."/>
            <person name="Scholz R."/>
            <person name="Eisenreich A."/>
            <person name="Schneider K."/>
            <person name="Heinemeyer I."/>
            <person name="Morgenstern B."/>
            <person name="Voss B."/>
            <person name="Hess W.R."/>
            <person name="Reva O."/>
            <person name="Junge H."/>
            <person name="Voigt B."/>
            <person name="Jungblut P.R."/>
            <person name="Vater J."/>
            <person name="Sussmuth R."/>
            <person name="Liesegang H."/>
            <person name="Strittmatter A."/>
            <person name="Gottschalk G."/>
            <person name="Borriss R."/>
        </authorList>
    </citation>
    <scope>NUCLEOTIDE SEQUENCE [LARGE SCALE GENOMIC DNA]</scope>
    <source>
        <strain evidence="3">DSM 23117 / BGSC 10A6 / LMG 26770 / FZB42</strain>
    </source>
</reference>
<dbReference type="Gene3D" id="3.40.109.10">
    <property type="entry name" value="NADH Oxidase"/>
    <property type="match status" value="1"/>
</dbReference>
<sequence length="364" mass="43220">MYTRLAEGIFLLMNPLQKLYQLLKINYWFKFSMEVFNVKKYFWAPHVHWRNENNHIIINDFQFRGKVVELFPDIYFHFQKGISLSEIYVIFKDFNPKILKMFLKDLIRNRVLVCNVSTPTELFETQNKFVYQEYDDEFFLYKENIESYKKKQLTRFMSKNTLQSIDLEECSDLPSLVQNRKSTRNFDTSKMMNFSKFSRLLNVFKQSPIQEGIKYFYPSAGGLYPVNIYLYIKDGRVENLEEGIYFYNPHSHSINLLNRVKLAEKKYHYFINHSAFNTSNFSIFFTLDCDVIMPKYKGAGYYYGILECGVMSATLANIAEYFDVGSCSIGEIDFDKIKDEFNLNSNEIYLHSVEVGLKNKEVNH</sequence>
<organism evidence="2 3">
    <name type="scientific">Bacillus velezensis (strain DSM 23117 / BGSC 10A6 / LMG 26770 / FZB42)</name>
    <name type="common">Bacillus amyloliquefaciens subsp. plantarum</name>
    <dbReference type="NCBI Taxonomy" id="326423"/>
    <lineage>
        <taxon>Bacteria</taxon>
        <taxon>Bacillati</taxon>
        <taxon>Bacillota</taxon>
        <taxon>Bacilli</taxon>
        <taxon>Bacillales</taxon>
        <taxon>Bacillaceae</taxon>
        <taxon>Bacillus</taxon>
        <taxon>Bacillus amyloliquefaciens group</taxon>
    </lineage>
</organism>
<dbReference type="Pfam" id="PF00881">
    <property type="entry name" value="Nitroreductase"/>
    <property type="match status" value="1"/>
</dbReference>
<dbReference type="KEGG" id="bay:RBAM_027460"/>
<dbReference type="SUPFAM" id="SSF55469">
    <property type="entry name" value="FMN-dependent nitroreductase-like"/>
    <property type="match status" value="1"/>
</dbReference>
<dbReference type="InterPro" id="IPR020051">
    <property type="entry name" value="SagB-type_dehydrogenase"/>
</dbReference>
<name>A7Z7X8_BACVZ</name>
<dbReference type="PANTHER" id="PTHR43745:SF2">
    <property type="entry name" value="NITROREDUCTASE MJ1384-RELATED"/>
    <property type="match status" value="1"/>
</dbReference>
<dbReference type="CDD" id="cd02142">
    <property type="entry name" value="McbC_SagB-like_oxidoreductase"/>
    <property type="match status" value="1"/>
</dbReference>
<dbReference type="AlphaFoldDB" id="A7Z7X8"/>
<evidence type="ECO:0000259" key="1">
    <source>
        <dbReference type="Pfam" id="PF00881"/>
    </source>
</evidence>
<keyword evidence="3" id="KW-1185">Reference proteome</keyword>
<evidence type="ECO:0000313" key="2">
    <source>
        <dbReference type="EMBL" id="ABS75104.2"/>
    </source>
</evidence>
<dbReference type="EMBL" id="CP000560">
    <property type="protein sequence ID" value="ABS75104.2"/>
    <property type="molecule type" value="Genomic_DNA"/>
</dbReference>
<dbReference type="NCBIfam" id="TIGR03605">
    <property type="entry name" value="antibiot_sagB"/>
    <property type="match status" value="1"/>
</dbReference>
<dbReference type="InterPro" id="IPR052544">
    <property type="entry name" value="Bacteriocin_Proc_Enz"/>
</dbReference>
<dbReference type="SMR" id="A7Z7X8"/>
<dbReference type="PANTHER" id="PTHR43745">
    <property type="entry name" value="NITROREDUCTASE MJ1384-RELATED"/>
    <property type="match status" value="1"/>
</dbReference>
<feature type="domain" description="Nitroreductase" evidence="1">
    <location>
        <begin position="178"/>
        <end position="348"/>
    </location>
</feature>
<dbReference type="HOGENOM" id="CLU_854302_0_0_9"/>
<dbReference type="GO" id="GO:0016491">
    <property type="term" value="F:oxidoreductase activity"/>
    <property type="evidence" value="ECO:0007669"/>
    <property type="project" value="InterPro"/>
</dbReference>